<dbReference type="EMBL" id="FXSZ01000008">
    <property type="protein sequence ID" value="SMO74261.1"/>
    <property type="molecule type" value="Genomic_DNA"/>
</dbReference>
<dbReference type="Pfam" id="PF17517">
    <property type="entry name" value="IgGFc_binding"/>
    <property type="match status" value="1"/>
</dbReference>
<dbReference type="OrthoDB" id="7794186at2"/>
<dbReference type="PANTHER" id="PTHR46534:SF1">
    <property type="entry name" value="IGGFC-BINDING PROTEIN N-TERMINAL DOMAIN-CONTAINING PROTEIN"/>
    <property type="match status" value="1"/>
</dbReference>
<evidence type="ECO:0000313" key="3">
    <source>
        <dbReference type="EMBL" id="SMO74261.1"/>
    </source>
</evidence>
<dbReference type="Pfam" id="PF13585">
    <property type="entry name" value="CHU_C"/>
    <property type="match status" value="1"/>
</dbReference>
<sequence>MRSLHLPFTNWILLCTIFCCLSSIAGGQNSNKGTDFWVGFMSHIEGVGGTRGAQMALYITSDVSTSGTVFVNGIGSSQNFNVTANTVTELTIPTGAYVDNIQAALNKGIHIVSKDPIVVFAHIYAYVISGATLVLPTNTLGKDYYVLSAQPSATETYSYSQFMVIATEDATQVEITPSALTVNGNPAGVPFTVLLNKGEVYQVQSKTDLSGSHVASTGNDSTGCKRIAVFGGTTWSPLGCIQADTGDNLYQQHYPVSTWGREYITIPFATRKRDDFKIVASENNTIININGTIINLNAGQTYSTSSSGIALHITSNNPISVAQYSITQVCDGITGDPEMILLTPVEQNIRMITMYLTTHYQIVGNYINVLIKDQFKNSFRINGAAPKSAFIPVGNTGYVYLQEKLAAGSYTLSADSGFNAIAYGFGDIESYGYSAGSNIEEVDKKIIANTSIASNITGTCVNTPIFFTISLPYATSHLVWDFGNGQTFTVDNPVTSSTAPPYIYNYVNLATNNTVIYTQPGTYIIKAIATRNGLTGCEAFDELIYNLLIEDLPKVITQPVYTMCSNEPVVNIINLIGQRPSGKYTFKGDGLIDSLFNPATAGSGPHNIEIINTSINGNCSQLIDFIINVNPAPFVDAGDEIDIDLGETAQLNAKVSGDILDFTWAADTSLSNPNSLTPIVTPTKNTLYKLYVNSENGCTAVDSVLVRVYTDLEVPNAFSPNNDGVNDTWQISGIENYPDSQVYIYNRYGEKVFYSKGYGIPWDGARNSNHPLPPATYYYVIKPNNPRIPNPLVGPVTIIY</sequence>
<dbReference type="InterPro" id="IPR035234">
    <property type="entry name" value="IgGFc-bd_N"/>
</dbReference>
<feature type="domain" description="IgGFc-binding protein N-terminal" evidence="2">
    <location>
        <begin position="131"/>
        <end position="424"/>
    </location>
</feature>
<dbReference type="InterPro" id="IPR013783">
    <property type="entry name" value="Ig-like_fold"/>
</dbReference>
<name>A0A521DT13_9SPHI</name>
<dbReference type="InterPro" id="IPR026341">
    <property type="entry name" value="T9SS_type_B"/>
</dbReference>
<keyword evidence="4" id="KW-1185">Reference proteome</keyword>
<dbReference type="PANTHER" id="PTHR46534">
    <property type="entry name" value="IGGFC_BINDING DOMAIN-CONTAINING PROTEIN"/>
    <property type="match status" value="1"/>
</dbReference>
<reference evidence="3 4" key="1">
    <citation type="submission" date="2017-05" db="EMBL/GenBank/DDBJ databases">
        <authorList>
            <person name="Varghese N."/>
            <person name="Submissions S."/>
        </authorList>
    </citation>
    <scope>NUCLEOTIDE SEQUENCE [LARGE SCALE GENOMIC DNA]</scope>
    <source>
        <strain evidence="3 4">DSM 21342</strain>
    </source>
</reference>
<feature type="chain" id="PRO_5022194139" evidence="1">
    <location>
        <begin position="26"/>
        <end position="800"/>
    </location>
</feature>
<evidence type="ECO:0000259" key="2">
    <source>
        <dbReference type="Pfam" id="PF17517"/>
    </source>
</evidence>
<dbReference type="Gene3D" id="2.60.40.10">
    <property type="entry name" value="Immunoglobulins"/>
    <property type="match status" value="2"/>
</dbReference>
<evidence type="ECO:0000313" key="4">
    <source>
        <dbReference type="Proteomes" id="UP000315971"/>
    </source>
</evidence>
<gene>
    <name evidence="3" type="ORF">SAMN06265350_10855</name>
</gene>
<dbReference type="NCBIfam" id="TIGR04131">
    <property type="entry name" value="Bac_Flav_CTERM"/>
    <property type="match status" value="1"/>
</dbReference>
<evidence type="ECO:0000256" key="1">
    <source>
        <dbReference type="SAM" id="SignalP"/>
    </source>
</evidence>
<protein>
    <submittedName>
        <fullName evidence="3">Gliding motility-associated C-terminal domain-containing protein</fullName>
    </submittedName>
</protein>
<organism evidence="3 4">
    <name type="scientific">Solitalea koreensis</name>
    <dbReference type="NCBI Taxonomy" id="543615"/>
    <lineage>
        <taxon>Bacteria</taxon>
        <taxon>Pseudomonadati</taxon>
        <taxon>Bacteroidota</taxon>
        <taxon>Sphingobacteriia</taxon>
        <taxon>Sphingobacteriales</taxon>
        <taxon>Sphingobacteriaceae</taxon>
        <taxon>Solitalea</taxon>
    </lineage>
</organism>
<dbReference type="AlphaFoldDB" id="A0A521DT13"/>
<feature type="signal peptide" evidence="1">
    <location>
        <begin position="1"/>
        <end position="25"/>
    </location>
</feature>
<dbReference type="Proteomes" id="UP000315971">
    <property type="component" value="Unassembled WGS sequence"/>
</dbReference>
<keyword evidence="1" id="KW-0732">Signal</keyword>
<proteinExistence type="predicted"/>
<accession>A0A521DT13</accession>
<dbReference type="SUPFAM" id="SSF49299">
    <property type="entry name" value="PKD domain"/>
    <property type="match status" value="1"/>
</dbReference>
<dbReference type="InterPro" id="IPR035986">
    <property type="entry name" value="PKD_dom_sf"/>
</dbReference>